<protein>
    <submittedName>
        <fullName evidence="1">Uncharacterized protein</fullName>
    </submittedName>
</protein>
<keyword evidence="2" id="KW-1185">Reference proteome</keyword>
<comment type="caution">
    <text evidence="1">The sequence shown here is derived from an EMBL/GenBank/DDBJ whole genome shotgun (WGS) entry which is preliminary data.</text>
</comment>
<proteinExistence type="predicted"/>
<dbReference type="AlphaFoldDB" id="A0AAE1CQB4"/>
<reference evidence="1" key="1">
    <citation type="journal article" date="2023" name="G3 (Bethesda)">
        <title>A reference genome for the long-term kleptoplast-retaining sea slug Elysia crispata morphotype clarki.</title>
        <authorList>
            <person name="Eastman K.E."/>
            <person name="Pendleton A.L."/>
            <person name="Shaikh M.A."/>
            <person name="Suttiyut T."/>
            <person name="Ogas R."/>
            <person name="Tomko P."/>
            <person name="Gavelis G."/>
            <person name="Widhalm J.R."/>
            <person name="Wisecaver J.H."/>
        </authorList>
    </citation>
    <scope>NUCLEOTIDE SEQUENCE</scope>
    <source>
        <strain evidence="1">ECLA1</strain>
    </source>
</reference>
<name>A0AAE1CQB4_9GAST</name>
<dbReference type="EMBL" id="JAWDGP010007193">
    <property type="protein sequence ID" value="KAK3728335.1"/>
    <property type="molecule type" value="Genomic_DNA"/>
</dbReference>
<accession>A0AAE1CQB4</accession>
<evidence type="ECO:0000313" key="1">
    <source>
        <dbReference type="EMBL" id="KAK3728335.1"/>
    </source>
</evidence>
<evidence type="ECO:0000313" key="2">
    <source>
        <dbReference type="Proteomes" id="UP001283361"/>
    </source>
</evidence>
<gene>
    <name evidence="1" type="ORF">RRG08_043960</name>
</gene>
<sequence>MCNRSLVCACAFDMKNFMFANNLAPWSFVLVIHDAAKFILIPARHQRPCSCLSVVVRVVGRVHTSLATFPRSGRVLTLVRPATIMLDAHSKRYLELLPMKQPATVLLDAHSKRYLELLPMKRPATIMLDAHSKRYLELLPMKRPATIMLDAHSKRYLELLPMKRSPLLLGL</sequence>
<organism evidence="1 2">
    <name type="scientific">Elysia crispata</name>
    <name type="common">lettuce slug</name>
    <dbReference type="NCBI Taxonomy" id="231223"/>
    <lineage>
        <taxon>Eukaryota</taxon>
        <taxon>Metazoa</taxon>
        <taxon>Spiralia</taxon>
        <taxon>Lophotrochozoa</taxon>
        <taxon>Mollusca</taxon>
        <taxon>Gastropoda</taxon>
        <taxon>Heterobranchia</taxon>
        <taxon>Euthyneura</taxon>
        <taxon>Panpulmonata</taxon>
        <taxon>Sacoglossa</taxon>
        <taxon>Placobranchoidea</taxon>
        <taxon>Plakobranchidae</taxon>
        <taxon>Elysia</taxon>
    </lineage>
</organism>
<dbReference type="Proteomes" id="UP001283361">
    <property type="component" value="Unassembled WGS sequence"/>
</dbReference>